<feature type="compositionally biased region" description="Basic and acidic residues" evidence="1">
    <location>
        <begin position="235"/>
        <end position="247"/>
    </location>
</feature>
<protein>
    <recommendedName>
        <fullName evidence="2">HMA domain-containing protein</fullName>
    </recommendedName>
</protein>
<gene>
    <name evidence="3" type="ORF">ACJRO7_001245</name>
</gene>
<dbReference type="Pfam" id="PF00403">
    <property type="entry name" value="HMA"/>
    <property type="match status" value="1"/>
</dbReference>
<dbReference type="Proteomes" id="UP001634007">
    <property type="component" value="Unassembled WGS sequence"/>
</dbReference>
<feature type="domain" description="HMA" evidence="2">
    <location>
        <begin position="426"/>
        <end position="490"/>
    </location>
</feature>
<comment type="caution">
    <text evidence="3">The sequence shown here is derived from an EMBL/GenBank/DDBJ whole genome shotgun (WGS) entry which is preliminary data.</text>
</comment>
<feature type="compositionally biased region" description="Basic and acidic residues" evidence="1">
    <location>
        <begin position="115"/>
        <end position="127"/>
    </location>
</feature>
<organism evidence="3 4">
    <name type="scientific">Eucalyptus globulus</name>
    <name type="common">Tasmanian blue gum</name>
    <dbReference type="NCBI Taxonomy" id="34317"/>
    <lineage>
        <taxon>Eukaryota</taxon>
        <taxon>Viridiplantae</taxon>
        <taxon>Streptophyta</taxon>
        <taxon>Embryophyta</taxon>
        <taxon>Tracheophyta</taxon>
        <taxon>Spermatophyta</taxon>
        <taxon>Magnoliopsida</taxon>
        <taxon>eudicotyledons</taxon>
        <taxon>Gunneridae</taxon>
        <taxon>Pentapetalae</taxon>
        <taxon>rosids</taxon>
        <taxon>malvids</taxon>
        <taxon>Myrtales</taxon>
        <taxon>Myrtaceae</taxon>
        <taxon>Myrtoideae</taxon>
        <taxon>Eucalypteae</taxon>
        <taxon>Eucalyptus</taxon>
    </lineage>
</organism>
<dbReference type="SUPFAM" id="SSF55008">
    <property type="entry name" value="HMA, heavy metal-associated domain"/>
    <property type="match status" value="3"/>
</dbReference>
<evidence type="ECO:0000313" key="3">
    <source>
        <dbReference type="EMBL" id="KAL3753967.1"/>
    </source>
</evidence>
<keyword evidence="4" id="KW-1185">Reference proteome</keyword>
<feature type="domain" description="HMA" evidence="2">
    <location>
        <begin position="290"/>
        <end position="356"/>
    </location>
</feature>
<evidence type="ECO:0000256" key="1">
    <source>
        <dbReference type="SAM" id="MobiDB-lite"/>
    </source>
</evidence>
<feature type="region of interest" description="Disordered" evidence="1">
    <location>
        <begin position="556"/>
        <end position="586"/>
    </location>
</feature>
<feature type="domain" description="HMA" evidence="2">
    <location>
        <begin position="137"/>
        <end position="200"/>
    </location>
</feature>
<dbReference type="PROSITE" id="PS50846">
    <property type="entry name" value="HMA_2"/>
    <property type="match status" value="3"/>
</dbReference>
<dbReference type="PANTHER" id="PTHR46413">
    <property type="entry name" value="HEAVY METAL-ASSOCIATED ISOPRENYLATED PLANT PROTEIN 6"/>
    <property type="match status" value="1"/>
</dbReference>
<dbReference type="InterPro" id="IPR006121">
    <property type="entry name" value="HMA_dom"/>
</dbReference>
<dbReference type="EMBL" id="JBJKBG010000001">
    <property type="protein sequence ID" value="KAL3753966.1"/>
    <property type="molecule type" value="Genomic_DNA"/>
</dbReference>
<evidence type="ECO:0000259" key="2">
    <source>
        <dbReference type="PROSITE" id="PS50846"/>
    </source>
</evidence>
<feature type="region of interest" description="Disordered" evidence="1">
    <location>
        <begin position="13"/>
        <end position="131"/>
    </location>
</feature>
<dbReference type="CDD" id="cd00371">
    <property type="entry name" value="HMA"/>
    <property type="match status" value="1"/>
</dbReference>
<name>A0ABD3LVL6_EUCGL</name>
<dbReference type="PANTHER" id="PTHR46413:SF1">
    <property type="entry name" value="HEAVY METAL-ASSOCIATED ISOPRENYLATED PLANT PROTEIN 6"/>
    <property type="match status" value="1"/>
</dbReference>
<sequence>MVFYCKGFYFDEENQEASGKSSAEKRAEELPADEKSSSRAKRVVPVPNANTLSRHQTEYDGANDQSKKTFKAINDLGGVNSKNSSRRSRVAPEESFEEQKPQYFEQFYPQPPGSHRSDSKKPKEKTDNPSAEKFLDEDVLLRILHCNCDSCKRVICEAARKFKGVSAVSADTSTDLVRVTGKMDVKELLIHLKKKSKKIVEVVPSEIANYPEKDREYDRDTNILVDNLSSKSRVKEKVKPAKLEEKLGQQNSENSELSLAQLEDNHGSDFTEPHQKIENSGNRKTQKEHSSPLLLEVRMHCSCEGCAKKMKDIFKKCKGVDTVKIHRDKDLVEVTGTMDTDELVVYLEEKLRRSVEVMPIQNNENGASPTQKHGAGVRHIANITDNASRKKDIHPDVQKLEKRNLEKIELTFPQPRRRDRNYNKKTGMVLLKIGMYCLEGCIPQTRNTIMNFPGVKSVKVDESKGLVIVDGAPNVKEFVDYLEKKLKRSVEVVLAPNENVTGDNKEVEVTKTETLKEPSAACKDGRNKDVEIKKEFKKEAKEIQIKQKVKDAKVENKKYSLHDGGTKEEKEDKKGNERGEDKVKETEGHGCIPYVGEKHKELEREADRQTRYQRDYLRYGLSNCYSESGYHDCGTHMFSDENPHSCTIM</sequence>
<dbReference type="AlphaFoldDB" id="A0ABD3LVL6"/>
<evidence type="ECO:0000313" key="4">
    <source>
        <dbReference type="Proteomes" id="UP001634007"/>
    </source>
</evidence>
<dbReference type="InterPro" id="IPR036163">
    <property type="entry name" value="HMA_dom_sf"/>
</dbReference>
<accession>A0ABD3LVL6</accession>
<dbReference type="InterPro" id="IPR044594">
    <property type="entry name" value="HIPP01/3/5/6"/>
</dbReference>
<dbReference type="EMBL" id="JBJKBG010000001">
    <property type="protein sequence ID" value="KAL3753967.1"/>
    <property type="molecule type" value="Genomic_DNA"/>
</dbReference>
<reference evidence="3 4" key="1">
    <citation type="submission" date="2024-11" db="EMBL/GenBank/DDBJ databases">
        <title>Chromosome-level genome assembly of Eucalyptus globulus Labill. provides insights into its genome evolution.</title>
        <authorList>
            <person name="Li X."/>
        </authorList>
    </citation>
    <scope>NUCLEOTIDE SEQUENCE [LARGE SCALE GENOMIC DNA]</scope>
    <source>
        <strain evidence="3">CL2024</strain>
        <tissue evidence="3">Fresh tender leaves</tissue>
    </source>
</reference>
<feature type="region of interest" description="Disordered" evidence="1">
    <location>
        <begin position="265"/>
        <end position="290"/>
    </location>
</feature>
<feature type="region of interest" description="Disordered" evidence="1">
    <location>
        <begin position="235"/>
        <end position="254"/>
    </location>
</feature>
<dbReference type="Gene3D" id="3.30.70.100">
    <property type="match status" value="3"/>
</dbReference>
<proteinExistence type="predicted"/>
<feature type="compositionally biased region" description="Basic and acidic residues" evidence="1">
    <location>
        <begin position="22"/>
        <end position="37"/>
    </location>
</feature>
<feature type="compositionally biased region" description="Basic and acidic residues" evidence="1">
    <location>
        <begin position="265"/>
        <end position="277"/>
    </location>
</feature>